<evidence type="ECO:0000259" key="1">
    <source>
        <dbReference type="PROSITE" id="PS50883"/>
    </source>
</evidence>
<comment type="caution">
    <text evidence="2">The sequence shown here is derived from an EMBL/GenBank/DDBJ whole genome shotgun (WGS) entry which is preliminary data.</text>
</comment>
<dbReference type="EMBL" id="JBHUHX010000016">
    <property type="protein sequence ID" value="MFD2111871.1"/>
    <property type="molecule type" value="Genomic_DNA"/>
</dbReference>
<dbReference type="CDD" id="cd01948">
    <property type="entry name" value="EAL"/>
    <property type="match status" value="1"/>
</dbReference>
<organism evidence="2 3">
    <name type="scientific">Thiorhodococcus fuscus</name>
    <dbReference type="NCBI Taxonomy" id="527200"/>
    <lineage>
        <taxon>Bacteria</taxon>
        <taxon>Pseudomonadati</taxon>
        <taxon>Pseudomonadota</taxon>
        <taxon>Gammaproteobacteria</taxon>
        <taxon>Chromatiales</taxon>
        <taxon>Chromatiaceae</taxon>
        <taxon>Thiorhodococcus</taxon>
    </lineage>
</organism>
<dbReference type="InterPro" id="IPR050706">
    <property type="entry name" value="Cyclic-di-GMP_PDE-like"/>
</dbReference>
<evidence type="ECO:0000313" key="2">
    <source>
        <dbReference type="EMBL" id="MFD2111871.1"/>
    </source>
</evidence>
<dbReference type="PANTHER" id="PTHR33121">
    <property type="entry name" value="CYCLIC DI-GMP PHOSPHODIESTERASE PDEF"/>
    <property type="match status" value="1"/>
</dbReference>
<dbReference type="PANTHER" id="PTHR33121:SF70">
    <property type="entry name" value="SIGNALING PROTEIN YKOW"/>
    <property type="match status" value="1"/>
</dbReference>
<keyword evidence="3" id="KW-1185">Reference proteome</keyword>
<accession>A0ABW4Y6U5</accession>
<sequence>MSKVKKILCIYPEPAELRISALLNRHGIVVDLTEVSRAEALHSALERPHWWDLILCDAATYLGSEVSVEIDAVKEKIDASLVLLKSSDLELSAAEGYRHGACDLVDREDMDHLLMVCEREIRNAVVRKQLREVRYSAAVFDPELKAGFSVATINDLSRSIRSRHAQEAAAAEASETLSLPVLDQSRLRALIDAGGLTLEYQPIVSFRANEDHRNMFETLVRLKDESGGLLMPDSFLPTLAEAGWMDKIDLWIFRQALSVLEEMQSGGAPDAILFVNVATETLHSEQTVRALGAFASAAHLAPGSVVVEVRKAAFTEARDGLVNLAALLRSCQHGLLVEDPRLEDGPFLEANSDFITHVKLPRAITQGLVEGRASQSALNAFVRCAHKEGVRVIALAVDNAELMPMLFAAGVDAIQGNFMSMPNPDLVYPSVRHIETGPYVQDAD</sequence>
<dbReference type="InterPro" id="IPR001633">
    <property type="entry name" value="EAL_dom"/>
</dbReference>
<dbReference type="SUPFAM" id="SSF141868">
    <property type="entry name" value="EAL domain-like"/>
    <property type="match status" value="1"/>
</dbReference>
<reference evidence="3" key="1">
    <citation type="journal article" date="2019" name="Int. J. Syst. Evol. Microbiol.">
        <title>The Global Catalogue of Microorganisms (GCM) 10K type strain sequencing project: providing services to taxonomists for standard genome sequencing and annotation.</title>
        <authorList>
            <consortium name="The Broad Institute Genomics Platform"/>
            <consortium name="The Broad Institute Genome Sequencing Center for Infectious Disease"/>
            <person name="Wu L."/>
            <person name="Ma J."/>
        </authorList>
    </citation>
    <scope>NUCLEOTIDE SEQUENCE [LARGE SCALE GENOMIC DNA]</scope>
    <source>
        <strain evidence="3">KACC 12597</strain>
    </source>
</reference>
<evidence type="ECO:0000313" key="3">
    <source>
        <dbReference type="Proteomes" id="UP001597337"/>
    </source>
</evidence>
<dbReference type="Proteomes" id="UP001597337">
    <property type="component" value="Unassembled WGS sequence"/>
</dbReference>
<dbReference type="RefSeq" id="WP_386025662.1">
    <property type="nucleotide sequence ID" value="NZ_JBHUHX010000016.1"/>
</dbReference>
<gene>
    <name evidence="2" type="ORF">ACFSJC_08475</name>
</gene>
<name>A0ABW4Y6U5_9GAMM</name>
<dbReference type="InterPro" id="IPR035919">
    <property type="entry name" value="EAL_sf"/>
</dbReference>
<protein>
    <submittedName>
        <fullName evidence="2">EAL domain-containing protein</fullName>
    </submittedName>
</protein>
<dbReference type="SMART" id="SM00052">
    <property type="entry name" value="EAL"/>
    <property type="match status" value="1"/>
</dbReference>
<dbReference type="Gene3D" id="3.20.20.450">
    <property type="entry name" value="EAL domain"/>
    <property type="match status" value="1"/>
</dbReference>
<feature type="domain" description="EAL" evidence="1">
    <location>
        <begin position="180"/>
        <end position="436"/>
    </location>
</feature>
<dbReference type="Pfam" id="PF00563">
    <property type="entry name" value="EAL"/>
    <property type="match status" value="1"/>
</dbReference>
<proteinExistence type="predicted"/>
<dbReference type="PROSITE" id="PS50883">
    <property type="entry name" value="EAL"/>
    <property type="match status" value="1"/>
</dbReference>